<feature type="chain" id="PRO_5015155335" evidence="3">
    <location>
        <begin position="20"/>
        <end position="407"/>
    </location>
</feature>
<dbReference type="Gene3D" id="2.10.25.10">
    <property type="entry name" value="Laminin"/>
    <property type="match status" value="4"/>
</dbReference>
<evidence type="ECO:0000313" key="5">
    <source>
        <dbReference type="Proteomes" id="UP000085678"/>
    </source>
</evidence>
<evidence type="ECO:0000256" key="2">
    <source>
        <dbReference type="ARBA" id="ARBA00023157"/>
    </source>
</evidence>
<organism evidence="5 6">
    <name type="scientific">Lingula anatina</name>
    <name type="common">Brachiopod</name>
    <name type="synonym">Lingula unguis</name>
    <dbReference type="NCBI Taxonomy" id="7574"/>
    <lineage>
        <taxon>Eukaryota</taxon>
        <taxon>Metazoa</taxon>
        <taxon>Spiralia</taxon>
        <taxon>Lophotrochozoa</taxon>
        <taxon>Brachiopoda</taxon>
        <taxon>Linguliformea</taxon>
        <taxon>Lingulata</taxon>
        <taxon>Lingulida</taxon>
        <taxon>Linguloidea</taxon>
        <taxon>Lingulidae</taxon>
        <taxon>Lingula</taxon>
    </lineage>
</organism>
<gene>
    <name evidence="6" type="primary">LOC106152228</name>
</gene>
<dbReference type="PROSITE" id="PS51034">
    <property type="entry name" value="ZP_2"/>
    <property type="match status" value="1"/>
</dbReference>
<keyword evidence="5" id="KW-1185">Reference proteome</keyword>
<protein>
    <submittedName>
        <fullName evidence="6">Oncoprotein-induced transcript 3 protein-like</fullName>
    </submittedName>
</protein>
<evidence type="ECO:0000259" key="4">
    <source>
        <dbReference type="PROSITE" id="PS51034"/>
    </source>
</evidence>
<accession>A0A1S3H6T9</accession>
<dbReference type="GO" id="GO:0007165">
    <property type="term" value="P:signal transduction"/>
    <property type="evidence" value="ECO:0007669"/>
    <property type="project" value="TreeGrafter"/>
</dbReference>
<dbReference type="STRING" id="7574.A0A1S3H6T9"/>
<dbReference type="Pfam" id="PF14670">
    <property type="entry name" value="FXa_inhibition"/>
    <property type="match status" value="2"/>
</dbReference>
<dbReference type="KEGG" id="lak:106152228"/>
<dbReference type="RefSeq" id="XP_013381196.2">
    <property type="nucleotide sequence ID" value="XM_013525742.2"/>
</dbReference>
<keyword evidence="1 3" id="KW-0732">Signal</keyword>
<dbReference type="InterPro" id="IPR001507">
    <property type="entry name" value="ZP_dom"/>
</dbReference>
<evidence type="ECO:0000256" key="3">
    <source>
        <dbReference type="SAM" id="SignalP"/>
    </source>
</evidence>
<dbReference type="Gene3D" id="2.60.40.3210">
    <property type="entry name" value="Zona pellucida, ZP-N domain"/>
    <property type="match status" value="1"/>
</dbReference>
<dbReference type="SMART" id="SM00181">
    <property type="entry name" value="EGF"/>
    <property type="match status" value="4"/>
</dbReference>
<dbReference type="OrthoDB" id="2015116at2759"/>
<dbReference type="InParanoid" id="A0A1S3H6T9"/>
<feature type="non-terminal residue" evidence="6">
    <location>
        <position position="407"/>
    </location>
</feature>
<dbReference type="SUPFAM" id="SSF57196">
    <property type="entry name" value="EGF/Laminin"/>
    <property type="match status" value="1"/>
</dbReference>
<feature type="domain" description="ZP" evidence="4">
    <location>
        <begin position="333"/>
        <end position="407"/>
    </location>
</feature>
<keyword evidence="2" id="KW-1015">Disulfide bond</keyword>
<dbReference type="InterPro" id="IPR057774">
    <property type="entry name" value="D8C_UMOD/GP2/OIT3-like"/>
</dbReference>
<dbReference type="AlphaFoldDB" id="A0A1S3H6T9"/>
<dbReference type="GO" id="GO:0005615">
    <property type="term" value="C:extracellular space"/>
    <property type="evidence" value="ECO:0007669"/>
    <property type="project" value="TreeGrafter"/>
</dbReference>
<dbReference type="GeneID" id="106152228"/>
<dbReference type="InterPro" id="IPR000742">
    <property type="entry name" value="EGF"/>
</dbReference>
<name>A0A1S3H6T9_LINAN</name>
<dbReference type="Pfam" id="PF23283">
    <property type="entry name" value="D8C_UMOD"/>
    <property type="match status" value="1"/>
</dbReference>
<sequence length="407" mass="44962">MWLIYFCCILCAVLQGSLSEEGKEDIHPYQRAADPCVTHGVLDQDWRSVNNKKGTDKNGKIHCDKAGETDINFPGWFRFKGNAGNRMLDKCPAVTTCGTNAPMWLNGKHPAIGVGVVSRKACMSHLISCCDKQFQVKVKMCSAGFYVYYLPSAPKCFMAYCGEYHNMCLDKNGGCSHFCSMDKTTLTAVCSCPSGFPLRKDRRTCEYRNLCLDKNGGCSDNCSMDNSTFKAVCSCPRGFRLGKDQRTCEFHNLCLENNGGCSDNCSMDNSTFTVVCSCPKGFVVGSNKRACIRDECTVDNGGCSHFCVHRDYNDHSHCQCPVKDLVLRQDGKTCESPDVNVTCTNQHLQLDLLRSAFHGLNESQLQLTDPSCQGTGNHTFITFRAPLHGCGTIMNFTNSSVVYSNIV</sequence>
<dbReference type="InterPro" id="IPR052071">
    <property type="entry name" value="SCUB_EGF-like_domain"/>
</dbReference>
<reference evidence="6" key="1">
    <citation type="submission" date="2025-08" db="UniProtKB">
        <authorList>
            <consortium name="RefSeq"/>
        </authorList>
    </citation>
    <scope>IDENTIFICATION</scope>
    <source>
        <tissue evidence="6">Gonads</tissue>
    </source>
</reference>
<proteinExistence type="predicted"/>
<dbReference type="Proteomes" id="UP000085678">
    <property type="component" value="Unplaced"/>
</dbReference>
<dbReference type="GO" id="GO:0009986">
    <property type="term" value="C:cell surface"/>
    <property type="evidence" value="ECO:0007669"/>
    <property type="project" value="TreeGrafter"/>
</dbReference>
<feature type="signal peptide" evidence="3">
    <location>
        <begin position="1"/>
        <end position="19"/>
    </location>
</feature>
<evidence type="ECO:0000256" key="1">
    <source>
        <dbReference type="ARBA" id="ARBA00022729"/>
    </source>
</evidence>
<evidence type="ECO:0000313" key="6">
    <source>
        <dbReference type="RefSeq" id="XP_013381196.2"/>
    </source>
</evidence>
<dbReference type="PANTHER" id="PTHR24046:SF5">
    <property type="entry name" value="EGF-LIKE DOMAIN-CONTAINING PROTEIN"/>
    <property type="match status" value="1"/>
</dbReference>
<dbReference type="PANTHER" id="PTHR24046">
    <property type="entry name" value="SIGNAL PEPTIDE, CUB AND EGF-LIKE DOMAIN-CONTAINING"/>
    <property type="match status" value="1"/>
</dbReference>